<name>A0A507F4G7_9FUNG</name>
<dbReference type="OrthoDB" id="2133048at2759"/>
<proteinExistence type="predicted"/>
<feature type="domain" description="F-box" evidence="2">
    <location>
        <begin position="124"/>
        <end position="170"/>
    </location>
</feature>
<evidence type="ECO:0000256" key="1">
    <source>
        <dbReference type="SAM" id="MobiDB-lite"/>
    </source>
</evidence>
<feature type="compositionally biased region" description="Low complexity" evidence="1">
    <location>
        <begin position="28"/>
        <end position="37"/>
    </location>
</feature>
<evidence type="ECO:0000313" key="3">
    <source>
        <dbReference type="EMBL" id="TPX70510.1"/>
    </source>
</evidence>
<evidence type="ECO:0000313" key="4">
    <source>
        <dbReference type="Proteomes" id="UP000320333"/>
    </source>
</evidence>
<dbReference type="AlphaFoldDB" id="A0A507F4G7"/>
<reference evidence="3 4" key="1">
    <citation type="journal article" date="2019" name="Sci. Rep.">
        <title>Comparative genomics of chytrid fungi reveal insights into the obligate biotrophic and pathogenic lifestyle of Synchytrium endobioticum.</title>
        <authorList>
            <person name="van de Vossenberg B.T.L.H."/>
            <person name="Warris S."/>
            <person name="Nguyen H.D.T."/>
            <person name="van Gent-Pelzer M.P.E."/>
            <person name="Joly D.L."/>
            <person name="van de Geest H.C."/>
            <person name="Bonants P.J.M."/>
            <person name="Smith D.S."/>
            <person name="Levesque C.A."/>
            <person name="van der Lee T.A.J."/>
        </authorList>
    </citation>
    <scope>NUCLEOTIDE SEQUENCE [LARGE SCALE GENOMIC DNA]</scope>
    <source>
        <strain evidence="3 4">CBS 675.73</strain>
    </source>
</reference>
<organism evidence="3 4">
    <name type="scientific">Chytriomyces confervae</name>
    <dbReference type="NCBI Taxonomy" id="246404"/>
    <lineage>
        <taxon>Eukaryota</taxon>
        <taxon>Fungi</taxon>
        <taxon>Fungi incertae sedis</taxon>
        <taxon>Chytridiomycota</taxon>
        <taxon>Chytridiomycota incertae sedis</taxon>
        <taxon>Chytridiomycetes</taxon>
        <taxon>Chytridiales</taxon>
        <taxon>Chytriomycetaceae</taxon>
        <taxon>Chytriomyces</taxon>
    </lineage>
</organism>
<protein>
    <recommendedName>
        <fullName evidence="2">F-box domain-containing protein</fullName>
    </recommendedName>
</protein>
<accession>A0A507F4G7</accession>
<dbReference type="Proteomes" id="UP000320333">
    <property type="component" value="Unassembled WGS sequence"/>
</dbReference>
<comment type="caution">
    <text evidence="3">The sequence shown here is derived from an EMBL/GenBank/DDBJ whole genome shotgun (WGS) entry which is preliminary data.</text>
</comment>
<evidence type="ECO:0000259" key="2">
    <source>
        <dbReference type="PROSITE" id="PS50181"/>
    </source>
</evidence>
<feature type="region of interest" description="Disordered" evidence="1">
    <location>
        <begin position="1"/>
        <end position="37"/>
    </location>
</feature>
<dbReference type="EMBL" id="QEAP01000282">
    <property type="protein sequence ID" value="TPX70510.1"/>
    <property type="molecule type" value="Genomic_DNA"/>
</dbReference>
<feature type="compositionally biased region" description="Polar residues" evidence="1">
    <location>
        <begin position="9"/>
        <end position="24"/>
    </location>
</feature>
<gene>
    <name evidence="3" type="ORF">CcCBS67573_g06509</name>
</gene>
<sequence length="382" mass="42462">MFKRLFRRSASSSNAEDMSLSTGVRQRASTAASSSTLYTTKPTTPIRVNTAITSTANSQAVVVVGDTLETMNSMSLHHDSSSATLFTSDEESETATPTSLIPANNKLENNSMYTRMASLPAQYSIGLTDLPTELIIKIAHYAGFIAATKLIQAHERFQTILDNPAAWHAYTHDASSSSDVIESQVHICTKIHTFDHLVFGTWENDGHSEPSVYFEHLTFREDFDFLGGVEVGLSRSGQITSGFFEHRETLACYKNALVEAVQVGTLPPSAPHGGPPPGAKIDHSCHECERYNQRSVLKSIFVFDQVPSHPRWGKDGFSWVYSYPDGRRRLRVSITPFQGATGYTNVQDLPSVYVKKVNVNGVELEGKDWEMFQRLVQRRVYK</sequence>
<dbReference type="PROSITE" id="PS50181">
    <property type="entry name" value="FBOX"/>
    <property type="match status" value="1"/>
</dbReference>
<keyword evidence="4" id="KW-1185">Reference proteome</keyword>
<dbReference type="InterPro" id="IPR001810">
    <property type="entry name" value="F-box_dom"/>
</dbReference>